<dbReference type="PROSITE" id="PS51221">
    <property type="entry name" value="TTL"/>
    <property type="match status" value="1"/>
</dbReference>
<dbReference type="VEuPathDB" id="ToxoDB:CSUI_011059"/>
<feature type="region of interest" description="Disordered" evidence="4">
    <location>
        <begin position="864"/>
        <end position="898"/>
    </location>
</feature>
<feature type="compositionally biased region" description="Basic and acidic residues" evidence="4">
    <location>
        <begin position="981"/>
        <end position="992"/>
    </location>
</feature>
<dbReference type="GO" id="GO:0070740">
    <property type="term" value="F:tubulin-glutamic acid ligase activity"/>
    <property type="evidence" value="ECO:0007669"/>
    <property type="project" value="TreeGrafter"/>
</dbReference>
<keyword evidence="6" id="KW-1185">Reference proteome</keyword>
<protein>
    <submittedName>
        <fullName evidence="5">Tubulin-tyrosine ligase family protein</fullName>
    </submittedName>
</protein>
<dbReference type="EMBL" id="MIGC01009449">
    <property type="protein sequence ID" value="PHJ15131.1"/>
    <property type="molecule type" value="Genomic_DNA"/>
</dbReference>
<evidence type="ECO:0000313" key="6">
    <source>
        <dbReference type="Proteomes" id="UP000221165"/>
    </source>
</evidence>
<feature type="compositionally biased region" description="Polar residues" evidence="4">
    <location>
        <begin position="882"/>
        <end position="898"/>
    </location>
</feature>
<sequence>MAPSLESPGECSEPESISHEEDAISQGDLVGDSRRSCRSSADISESFSFASDGDRDGAGQFDTFLCSVSEASVPSLSSGSSSSSSGFTSPPGKFRAHFAQTTEKVELLRRYLGSLLQGFKSLVPGRCDGGASCTLSQRTAGSEKSRSKAPLVTLDLTQAGKEKPLLQNCIRSLGWRANESFFATGDVAWLGSAITDSEHLDYGSACQVVNRLPGFHEFAKKRWLARVMCSMARLDPDGFSFFPKTWLLPEDRAAVEEALRGPAIDPSQFCASWLKPDGSINKSSTQGSLGGTQRGRPQRTGTALACPPTDTGTRRSQSSGFSLLPSWSASLPAETKTGGATRLVKTITTHMSASARKDRVFILKPDAGAQGAGLRLVSGLDQVPDHVLEGQDGYIVQQYICNPYLLNNRKFDFRVYVLVTSVTPKLQVFLSRRSLVRFCTEDYQPPRPDNMNNEFMHLTNYAINKDHQHFVRASHVHDRSNSKRLLDDVFEELRQNNVDTEAVWSQIVAIVGKVMSSLAPLLSLKYTSVYRQPSPRSRCFQIIGLDILLDSNCKAWLLEVNGNPSLRSDYDLETTAGFSATVESPLDRRVKEPLVSEALVIVYFSLLAPASPVHKSTSKKQFPRRLCISGECRTALPPSPAFLDGARGGKNQQRGFARQLSTVSRGRTREGGFACRDGIDTCGSVPISMDEQGPHRKSIERAEDRLPHTGVQGLSNSTGKPSKSLSYSQSEAAEGLVSTYSSGGVASLPPRMQGAPRPTLEGESLNGSRSWVRRKTDVAKAATQGVPSPSASLGRAGARRFLSGREAGLLPKQKKKSVKHGDEAFLLRSLPTTTATAVTSGTARTACSSESAVARRKLRSSASCNFRTAQSRRMRPGEREMSLSSTALSPGSGRSRSLETNGLVQDCRAQPSGSGAVVSPAGRSHVHIRDSLDAHGGLAERQVCSDAAGVQLTDVSNIDAQATGRPVGPSDTVAAAGNWGTDDHTGSTERTHCGTTSSMQETRPCFRGEPGEDGSEADGEGTVTHGCSRGCINQLSATGKSPARSSLAGGETPGACSAGQALEGRQCTTASLRRRRSARHRNRSLRARRGDGRSANDDFSLFGLSCCVWMPIRSEPSDAVSSTDMLDMCKTVFVKAISFPSTCAVQLDHWVALVARTRLEELVGKLWVAVPVESHDVQHLADRPGFMLKSTSRTCRRFAQRPLGKRDLVFLYLQKLRNANSLANGHSEVRGLCFWTFWELVCSIASLTRLCLVGCLSSEHAHGSEASRTSHCRAGDKDASSFGRAFVESKRSSAFLHQSEPKGIDRTPLTNTASPILPPECSADENLFNSGNGVLGDRACSSLRPSPDFHADRSCPASVEVQDQARLTGQDGSQWHAQETDRECAQAGLRCHAVRDHLEAGCGSRRGVELLPAGFGSASVDGSVVPYKAASSSAVQRPMQPLLKGSVCQNREKSLSLTTSGGPVFVPWWPDVEGALVTLQAPERFVAVRQLLRFLLAGLEGA</sequence>
<evidence type="ECO:0000313" key="5">
    <source>
        <dbReference type="EMBL" id="PHJ15131.1"/>
    </source>
</evidence>
<keyword evidence="1 5" id="KW-0436">Ligase</keyword>
<dbReference type="GO" id="GO:0005524">
    <property type="term" value="F:ATP binding"/>
    <property type="evidence" value="ECO:0007669"/>
    <property type="project" value="UniProtKB-KW"/>
</dbReference>
<organism evidence="5 6">
    <name type="scientific">Cystoisospora suis</name>
    <dbReference type="NCBI Taxonomy" id="483139"/>
    <lineage>
        <taxon>Eukaryota</taxon>
        <taxon>Sar</taxon>
        <taxon>Alveolata</taxon>
        <taxon>Apicomplexa</taxon>
        <taxon>Conoidasida</taxon>
        <taxon>Coccidia</taxon>
        <taxon>Eucoccidiorida</taxon>
        <taxon>Eimeriorina</taxon>
        <taxon>Sarcocystidae</taxon>
        <taxon>Cystoisospora</taxon>
    </lineage>
</organism>
<dbReference type="PANTHER" id="PTHR12241:SF154">
    <property type="entry name" value="TUBULIN POLYGLUTAMYLASE TTLL11"/>
    <property type="match status" value="1"/>
</dbReference>
<feature type="region of interest" description="Disordered" evidence="4">
    <location>
        <begin position="1"/>
        <end position="37"/>
    </location>
</feature>
<evidence type="ECO:0000256" key="2">
    <source>
        <dbReference type="ARBA" id="ARBA00022741"/>
    </source>
</evidence>
<dbReference type="SUPFAM" id="SSF56059">
    <property type="entry name" value="Glutathione synthetase ATP-binding domain-like"/>
    <property type="match status" value="1"/>
</dbReference>
<name>A0A2C6J7I2_9APIC</name>
<gene>
    <name evidence="5" type="ORF">CSUI_011059</name>
</gene>
<dbReference type="GO" id="GO:0015631">
    <property type="term" value="F:tubulin binding"/>
    <property type="evidence" value="ECO:0007669"/>
    <property type="project" value="TreeGrafter"/>
</dbReference>
<dbReference type="InterPro" id="IPR004344">
    <property type="entry name" value="TTL/TTLL_fam"/>
</dbReference>
<evidence type="ECO:0000256" key="4">
    <source>
        <dbReference type="SAM" id="MobiDB-lite"/>
    </source>
</evidence>
<feature type="compositionally biased region" description="Polar residues" evidence="4">
    <location>
        <begin position="712"/>
        <end position="731"/>
    </location>
</feature>
<dbReference type="OrthoDB" id="202825at2759"/>
<feature type="compositionally biased region" description="Basic residues" evidence="4">
    <location>
        <begin position="1072"/>
        <end position="1087"/>
    </location>
</feature>
<keyword evidence="2" id="KW-0547">Nucleotide-binding</keyword>
<accession>A0A2C6J7I2</accession>
<evidence type="ECO:0000256" key="3">
    <source>
        <dbReference type="ARBA" id="ARBA00022840"/>
    </source>
</evidence>
<feature type="region of interest" description="Disordered" evidence="4">
    <location>
        <begin position="279"/>
        <end position="318"/>
    </location>
</feature>
<feature type="region of interest" description="Disordered" evidence="4">
    <location>
        <begin position="685"/>
        <end position="768"/>
    </location>
</feature>
<dbReference type="Gene3D" id="3.30.470.20">
    <property type="entry name" value="ATP-grasp fold, B domain"/>
    <property type="match status" value="1"/>
</dbReference>
<feature type="region of interest" description="Disordered" evidence="4">
    <location>
        <begin position="976"/>
        <end position="1022"/>
    </location>
</feature>
<proteinExistence type="predicted"/>
<dbReference type="Proteomes" id="UP000221165">
    <property type="component" value="Unassembled WGS sequence"/>
</dbReference>
<evidence type="ECO:0000256" key="1">
    <source>
        <dbReference type="ARBA" id="ARBA00022598"/>
    </source>
</evidence>
<comment type="caution">
    <text evidence="5">The sequence shown here is derived from an EMBL/GenBank/DDBJ whole genome shotgun (WGS) entry which is preliminary data.</text>
</comment>
<dbReference type="PANTHER" id="PTHR12241">
    <property type="entry name" value="TUBULIN POLYGLUTAMYLASE"/>
    <property type="match status" value="1"/>
</dbReference>
<feature type="compositionally biased region" description="Basic and acidic residues" evidence="4">
    <location>
        <begin position="692"/>
        <end position="707"/>
    </location>
</feature>
<feature type="region of interest" description="Disordered" evidence="4">
    <location>
        <begin position="1038"/>
        <end position="1093"/>
    </location>
</feature>
<dbReference type="GO" id="GO:0036064">
    <property type="term" value="C:ciliary basal body"/>
    <property type="evidence" value="ECO:0007669"/>
    <property type="project" value="TreeGrafter"/>
</dbReference>
<reference evidence="5 6" key="1">
    <citation type="journal article" date="2017" name="Int. J. Parasitol.">
        <title>The genome of the protozoan parasite Cystoisospora suis and a reverse vaccinology approach to identify vaccine candidates.</title>
        <authorList>
            <person name="Palmieri N."/>
            <person name="Shrestha A."/>
            <person name="Ruttkowski B."/>
            <person name="Beck T."/>
            <person name="Vogl C."/>
            <person name="Tomley F."/>
            <person name="Blake D.P."/>
            <person name="Joachim A."/>
        </authorList>
    </citation>
    <scope>NUCLEOTIDE SEQUENCE [LARGE SCALE GENOMIC DNA]</scope>
    <source>
        <strain evidence="5 6">Wien I</strain>
    </source>
</reference>
<dbReference type="GO" id="GO:0000226">
    <property type="term" value="P:microtubule cytoskeleton organization"/>
    <property type="evidence" value="ECO:0007669"/>
    <property type="project" value="TreeGrafter"/>
</dbReference>
<keyword evidence="3" id="KW-0067">ATP-binding</keyword>
<dbReference type="RefSeq" id="XP_067916865.1">
    <property type="nucleotide sequence ID" value="XM_068071160.1"/>
</dbReference>
<dbReference type="GeneID" id="94434371"/>
<dbReference type="Pfam" id="PF03133">
    <property type="entry name" value="TTL"/>
    <property type="match status" value="1"/>
</dbReference>